<dbReference type="Pfam" id="PF00685">
    <property type="entry name" value="Sulfotransfer_1"/>
    <property type="match status" value="1"/>
</dbReference>
<evidence type="ECO:0000313" key="5">
    <source>
        <dbReference type="EMBL" id="VAW80589.1"/>
    </source>
</evidence>
<sequence>MHTVLKKLTRFLVLGLLFFLPKEKKIRIDRWLRGKEEYRKLKLADAVIVSFGKSGRTWLRVMISRFYQVKYGLSQRHLIGFDNLHKKNPAIPKLFFTHDNYIKDYTGNRDSKADFYNKKVVLLIRNPLDVAVSQFFQWKYRMRPGKKALNDYPDHGADISIYDFVMHPAGLPKIIDYLNLWASESEKVGQLLIVRYEDLRSDTGGSLKRVVEFIGTPGSEEAIREAVEFASIENMRKMEQKRTFWLSGSRMVPKDRKNPNSYKVRKAKVGGYRDYFDDGQIRTMNERLGEKLDPVFGYKPQTQTPDEASSA</sequence>
<evidence type="ECO:0000259" key="4">
    <source>
        <dbReference type="Pfam" id="PF00685"/>
    </source>
</evidence>
<proteinExistence type="inferred from homology"/>
<feature type="region of interest" description="Disordered" evidence="3">
    <location>
        <begin position="292"/>
        <end position="311"/>
    </location>
</feature>
<dbReference type="Gene3D" id="3.40.50.300">
    <property type="entry name" value="P-loop containing nucleotide triphosphate hydrolases"/>
    <property type="match status" value="1"/>
</dbReference>
<dbReference type="PANTHER" id="PTHR11783">
    <property type="entry name" value="SULFOTRANSFERASE SULT"/>
    <property type="match status" value="1"/>
</dbReference>
<comment type="similarity">
    <text evidence="1">Belongs to the sulfotransferase 1 family.</text>
</comment>
<dbReference type="SUPFAM" id="SSF52540">
    <property type="entry name" value="P-loop containing nucleoside triphosphate hydrolases"/>
    <property type="match status" value="1"/>
</dbReference>
<feature type="domain" description="Sulfotransferase" evidence="4">
    <location>
        <begin position="45"/>
        <end position="293"/>
    </location>
</feature>
<organism evidence="5">
    <name type="scientific">hydrothermal vent metagenome</name>
    <dbReference type="NCBI Taxonomy" id="652676"/>
    <lineage>
        <taxon>unclassified sequences</taxon>
        <taxon>metagenomes</taxon>
        <taxon>ecological metagenomes</taxon>
    </lineage>
</organism>
<reference evidence="5" key="1">
    <citation type="submission" date="2018-06" db="EMBL/GenBank/DDBJ databases">
        <authorList>
            <person name="Zhirakovskaya E."/>
        </authorList>
    </citation>
    <scope>NUCLEOTIDE SEQUENCE</scope>
</reference>
<gene>
    <name evidence="5" type="ORF">MNBD_GAMMA14-1055</name>
</gene>
<dbReference type="GO" id="GO:0008146">
    <property type="term" value="F:sulfotransferase activity"/>
    <property type="evidence" value="ECO:0007669"/>
    <property type="project" value="InterPro"/>
</dbReference>
<accession>A0A3B0Z2D4</accession>
<evidence type="ECO:0000256" key="1">
    <source>
        <dbReference type="ARBA" id="ARBA00005771"/>
    </source>
</evidence>
<feature type="compositionally biased region" description="Polar residues" evidence="3">
    <location>
        <begin position="300"/>
        <end position="311"/>
    </location>
</feature>
<dbReference type="InterPro" id="IPR000863">
    <property type="entry name" value="Sulfotransferase_dom"/>
</dbReference>
<dbReference type="EMBL" id="UOFM01000362">
    <property type="protein sequence ID" value="VAW80589.1"/>
    <property type="molecule type" value="Genomic_DNA"/>
</dbReference>
<keyword evidence="2 5" id="KW-0808">Transferase</keyword>
<dbReference type="AlphaFoldDB" id="A0A3B0Z2D4"/>
<evidence type="ECO:0000256" key="2">
    <source>
        <dbReference type="ARBA" id="ARBA00022679"/>
    </source>
</evidence>
<protein>
    <submittedName>
        <fullName evidence="5">Putative sulfotransferase protein</fullName>
    </submittedName>
</protein>
<dbReference type="InterPro" id="IPR027417">
    <property type="entry name" value="P-loop_NTPase"/>
</dbReference>
<name>A0A3B0Z2D4_9ZZZZ</name>
<evidence type="ECO:0000256" key="3">
    <source>
        <dbReference type="SAM" id="MobiDB-lite"/>
    </source>
</evidence>